<dbReference type="RefSeq" id="WP_209897421.1">
    <property type="nucleotide sequence ID" value="NZ_JAGGMR010000001.1"/>
</dbReference>
<dbReference type="InterPro" id="IPR004111">
    <property type="entry name" value="Repressor_TetR_C"/>
</dbReference>
<feature type="domain" description="HTH tetR-type" evidence="5">
    <location>
        <begin position="30"/>
        <end position="90"/>
    </location>
</feature>
<gene>
    <name evidence="6" type="ORF">BJ987_007177</name>
</gene>
<dbReference type="InterPro" id="IPR001647">
    <property type="entry name" value="HTH_TetR"/>
</dbReference>
<evidence type="ECO:0000256" key="3">
    <source>
        <dbReference type="ARBA" id="ARBA00023163"/>
    </source>
</evidence>
<feature type="DNA-binding region" description="H-T-H motif" evidence="4">
    <location>
        <begin position="53"/>
        <end position="72"/>
    </location>
</feature>
<dbReference type="Gene3D" id="1.10.357.10">
    <property type="entry name" value="Tetracycline Repressor, domain 2"/>
    <property type="match status" value="1"/>
</dbReference>
<dbReference type="PANTHER" id="PTHR30055:SF151">
    <property type="entry name" value="TRANSCRIPTIONAL REGULATORY PROTEIN"/>
    <property type="match status" value="1"/>
</dbReference>
<dbReference type="EMBL" id="JAGGMR010000001">
    <property type="protein sequence ID" value="MBP2194276.1"/>
    <property type="molecule type" value="Genomic_DNA"/>
</dbReference>
<name>A0ABS4QUJ0_9NOCA</name>
<dbReference type="InterPro" id="IPR036271">
    <property type="entry name" value="Tet_transcr_reg_TetR-rel_C_sf"/>
</dbReference>
<dbReference type="Proteomes" id="UP001519325">
    <property type="component" value="Unassembled WGS sequence"/>
</dbReference>
<sequence>MATPGDAAIPKSLALLWGLDGAGERGPKRGLSLEQILDTAIGIGDAEGLAAISMGRIAKELGFTAMSLYRYVDSKKTLFDMLLDRAIGLPPETVSGESWRESLRRWALAEYEALERHPWWLDIPVNEPPMGPNNMAWLEAGLATLDETRVPNAIRMQLVMNMTFYVMGRVRVGRSLNADEGEDEDYDAMLARLIDPQRFPHVAAAFARWPYNDDEIDWQILDFDFGLERMLDGYESFIRSFDT</sequence>
<dbReference type="Pfam" id="PF02909">
    <property type="entry name" value="TetR_C_1"/>
    <property type="match status" value="1"/>
</dbReference>
<dbReference type="PROSITE" id="PS50977">
    <property type="entry name" value="HTH_TETR_2"/>
    <property type="match status" value="1"/>
</dbReference>
<evidence type="ECO:0000256" key="4">
    <source>
        <dbReference type="PROSITE-ProRule" id="PRU00335"/>
    </source>
</evidence>
<reference evidence="6 7" key="1">
    <citation type="submission" date="2021-03" db="EMBL/GenBank/DDBJ databases">
        <title>Sequencing the genomes of 1000 actinobacteria strains.</title>
        <authorList>
            <person name="Klenk H.-P."/>
        </authorList>
    </citation>
    <scope>NUCLEOTIDE SEQUENCE [LARGE SCALE GENOMIC DNA]</scope>
    <source>
        <strain evidence="6 7">DSM 45516</strain>
    </source>
</reference>
<evidence type="ECO:0000256" key="2">
    <source>
        <dbReference type="ARBA" id="ARBA00023125"/>
    </source>
</evidence>
<organism evidence="6 7">
    <name type="scientific">Nocardia goodfellowii</name>
    <dbReference type="NCBI Taxonomy" id="882446"/>
    <lineage>
        <taxon>Bacteria</taxon>
        <taxon>Bacillati</taxon>
        <taxon>Actinomycetota</taxon>
        <taxon>Actinomycetes</taxon>
        <taxon>Mycobacteriales</taxon>
        <taxon>Nocardiaceae</taxon>
        <taxon>Nocardia</taxon>
    </lineage>
</organism>
<dbReference type="InterPro" id="IPR050109">
    <property type="entry name" value="HTH-type_TetR-like_transc_reg"/>
</dbReference>
<evidence type="ECO:0000259" key="5">
    <source>
        <dbReference type="PROSITE" id="PS50977"/>
    </source>
</evidence>
<keyword evidence="7" id="KW-1185">Reference proteome</keyword>
<evidence type="ECO:0000313" key="7">
    <source>
        <dbReference type="Proteomes" id="UP001519325"/>
    </source>
</evidence>
<evidence type="ECO:0000313" key="6">
    <source>
        <dbReference type="EMBL" id="MBP2194276.1"/>
    </source>
</evidence>
<dbReference type="PANTHER" id="PTHR30055">
    <property type="entry name" value="HTH-TYPE TRANSCRIPTIONAL REGULATOR RUTR"/>
    <property type="match status" value="1"/>
</dbReference>
<keyword evidence="2 4" id="KW-0238">DNA-binding</keyword>
<proteinExistence type="predicted"/>
<dbReference type="InterPro" id="IPR009057">
    <property type="entry name" value="Homeodomain-like_sf"/>
</dbReference>
<evidence type="ECO:0000256" key="1">
    <source>
        <dbReference type="ARBA" id="ARBA00023015"/>
    </source>
</evidence>
<comment type="caution">
    <text evidence="6">The sequence shown here is derived from an EMBL/GenBank/DDBJ whole genome shotgun (WGS) entry which is preliminary data.</text>
</comment>
<keyword evidence="1" id="KW-0805">Transcription regulation</keyword>
<keyword evidence="3" id="KW-0804">Transcription</keyword>
<dbReference type="SUPFAM" id="SSF46689">
    <property type="entry name" value="Homeodomain-like"/>
    <property type="match status" value="1"/>
</dbReference>
<dbReference type="SUPFAM" id="SSF48498">
    <property type="entry name" value="Tetracyclin repressor-like, C-terminal domain"/>
    <property type="match status" value="1"/>
</dbReference>
<accession>A0ABS4QUJ0</accession>
<dbReference type="Gene3D" id="1.10.10.60">
    <property type="entry name" value="Homeodomain-like"/>
    <property type="match status" value="1"/>
</dbReference>
<dbReference type="Pfam" id="PF00440">
    <property type="entry name" value="TetR_N"/>
    <property type="match status" value="1"/>
</dbReference>
<protein>
    <submittedName>
        <fullName evidence="6">AcrR family transcriptional regulator</fullName>
    </submittedName>
</protein>